<evidence type="ECO:0000256" key="4">
    <source>
        <dbReference type="SAM" id="Coils"/>
    </source>
</evidence>
<evidence type="ECO:0000313" key="8">
    <source>
        <dbReference type="Proteomes" id="UP001165289"/>
    </source>
</evidence>
<protein>
    <recommendedName>
        <fullName evidence="6">BZIP domain-containing protein</fullName>
    </recommendedName>
</protein>
<keyword evidence="4" id="KW-0175">Coiled coil</keyword>
<evidence type="ECO:0000259" key="6">
    <source>
        <dbReference type="PROSITE" id="PS50217"/>
    </source>
</evidence>
<dbReference type="Proteomes" id="UP001165289">
    <property type="component" value="Unassembled WGS sequence"/>
</dbReference>
<keyword evidence="3" id="KW-0804">Transcription</keyword>
<evidence type="ECO:0000256" key="2">
    <source>
        <dbReference type="ARBA" id="ARBA00023125"/>
    </source>
</evidence>
<dbReference type="GO" id="GO:0000981">
    <property type="term" value="F:DNA-binding transcription factor activity, RNA polymerase II-specific"/>
    <property type="evidence" value="ECO:0007669"/>
    <property type="project" value="TreeGrafter"/>
</dbReference>
<dbReference type="InterPro" id="IPR008917">
    <property type="entry name" value="TF_DNA-bd_sf"/>
</dbReference>
<dbReference type="GO" id="GO:0005634">
    <property type="term" value="C:nucleus"/>
    <property type="evidence" value="ECO:0007669"/>
    <property type="project" value="TreeGrafter"/>
</dbReference>
<evidence type="ECO:0000313" key="7">
    <source>
        <dbReference type="EMBL" id="KAI6658632.1"/>
    </source>
</evidence>
<dbReference type="Pfam" id="PF03131">
    <property type="entry name" value="bZIP_Maf"/>
    <property type="match status" value="1"/>
</dbReference>
<keyword evidence="2" id="KW-0238">DNA-binding</keyword>
<dbReference type="AlphaFoldDB" id="A0AAV7KBT2"/>
<dbReference type="SMART" id="SM00338">
    <property type="entry name" value="BRLZ"/>
    <property type="match status" value="1"/>
</dbReference>
<proteinExistence type="predicted"/>
<dbReference type="PANTHER" id="PTHR10129">
    <property type="entry name" value="TRANSCRIPTION FACTOR MAF"/>
    <property type="match status" value="1"/>
</dbReference>
<feature type="region of interest" description="Disordered" evidence="5">
    <location>
        <begin position="59"/>
        <end position="95"/>
    </location>
</feature>
<dbReference type="PROSITE" id="PS50217">
    <property type="entry name" value="BZIP"/>
    <property type="match status" value="1"/>
</dbReference>
<evidence type="ECO:0000256" key="5">
    <source>
        <dbReference type="SAM" id="MobiDB-lite"/>
    </source>
</evidence>
<feature type="domain" description="BZIP" evidence="6">
    <location>
        <begin position="239"/>
        <end position="302"/>
    </location>
</feature>
<comment type="caution">
    <text evidence="7">The sequence shown here is derived from an EMBL/GenBank/DDBJ whole genome shotgun (WGS) entry which is preliminary data.</text>
</comment>
<reference evidence="7 8" key="1">
    <citation type="journal article" date="2023" name="BMC Biol.">
        <title>The compact genome of the sponge Oopsacas minuta (Hexactinellida) is lacking key metazoan core genes.</title>
        <authorList>
            <person name="Santini S."/>
            <person name="Schenkelaars Q."/>
            <person name="Jourda C."/>
            <person name="Duchesne M."/>
            <person name="Belahbib H."/>
            <person name="Rocher C."/>
            <person name="Selva M."/>
            <person name="Riesgo A."/>
            <person name="Vervoort M."/>
            <person name="Leys S.P."/>
            <person name="Kodjabachian L."/>
            <person name="Le Bivic A."/>
            <person name="Borchiellini C."/>
            <person name="Claverie J.M."/>
            <person name="Renard E."/>
        </authorList>
    </citation>
    <scope>NUCLEOTIDE SEQUENCE [LARGE SCALE GENOMIC DNA]</scope>
    <source>
        <strain evidence="7">SPO-2</strain>
    </source>
</reference>
<dbReference type="Gene3D" id="1.20.5.170">
    <property type="match status" value="1"/>
</dbReference>
<dbReference type="GO" id="GO:0000978">
    <property type="term" value="F:RNA polymerase II cis-regulatory region sequence-specific DNA binding"/>
    <property type="evidence" value="ECO:0007669"/>
    <property type="project" value="TreeGrafter"/>
</dbReference>
<feature type="compositionally biased region" description="Polar residues" evidence="5">
    <location>
        <begin position="78"/>
        <end position="88"/>
    </location>
</feature>
<sequence length="310" mass="35538">MNFDYPAPQYPGQVGEFYNQGFNFPLESYPNLSNEPHLPPAPSDIFTGYPQVYPPAPAHPHMSISSAQRQMYPPSISEYPSNGSNPWMSSPSPGSLLPPTSLPPVVTPQVNHELPTVDDQTVQQEFLSLLDEYHPVDNFYMHPMYQHPEGSQMFDNLSLPSPYRGANEPGEFSPPNTLLKPPLDDTSFTDYLQEDTKSNSDLKEDAVAGAENEDLSEINIRDLNKALRDQGYSQEEQMEVKQIRRKQKNRVYAKNCRKNKEEKKTTMKVQKEQLESEITDLKSDVDRLRAQRNQYKMSYDMMQQRKQQNS</sequence>
<evidence type="ECO:0000256" key="3">
    <source>
        <dbReference type="ARBA" id="ARBA00023163"/>
    </source>
</evidence>
<dbReference type="InterPro" id="IPR004827">
    <property type="entry name" value="bZIP"/>
</dbReference>
<dbReference type="EMBL" id="JAKMXF010000088">
    <property type="protein sequence ID" value="KAI6658632.1"/>
    <property type="molecule type" value="Genomic_DNA"/>
</dbReference>
<feature type="coiled-coil region" evidence="4">
    <location>
        <begin position="257"/>
        <end position="305"/>
    </location>
</feature>
<organism evidence="7 8">
    <name type="scientific">Oopsacas minuta</name>
    <dbReference type="NCBI Taxonomy" id="111878"/>
    <lineage>
        <taxon>Eukaryota</taxon>
        <taxon>Metazoa</taxon>
        <taxon>Porifera</taxon>
        <taxon>Hexactinellida</taxon>
        <taxon>Hexasterophora</taxon>
        <taxon>Lyssacinosida</taxon>
        <taxon>Leucopsacidae</taxon>
        <taxon>Oopsacas</taxon>
    </lineage>
</organism>
<gene>
    <name evidence="7" type="ORF">LOD99_15430</name>
</gene>
<feature type="region of interest" description="Disordered" evidence="5">
    <location>
        <begin position="159"/>
        <end position="182"/>
    </location>
</feature>
<accession>A0AAV7KBT2</accession>
<dbReference type="InterPro" id="IPR004826">
    <property type="entry name" value="bZIP_Maf"/>
</dbReference>
<keyword evidence="8" id="KW-1185">Reference proteome</keyword>
<name>A0AAV7KBT2_9METZ</name>
<keyword evidence="1" id="KW-0805">Transcription regulation</keyword>
<dbReference type="SUPFAM" id="SSF47454">
    <property type="entry name" value="A DNA-binding domain in eukaryotic transcription factors"/>
    <property type="match status" value="1"/>
</dbReference>
<dbReference type="InterPro" id="IPR024874">
    <property type="entry name" value="Transcription_factor_Maf_fam"/>
</dbReference>
<evidence type="ECO:0000256" key="1">
    <source>
        <dbReference type="ARBA" id="ARBA00023015"/>
    </source>
</evidence>
<dbReference type="PANTHER" id="PTHR10129:SF50">
    <property type="entry name" value="BZIP DOMAIN-CONTAINING PROTEIN"/>
    <property type="match status" value="1"/>
</dbReference>